<reference evidence="3" key="1">
    <citation type="submission" date="2016-06" db="EMBL/GenBank/DDBJ databases">
        <title>Complete genome sequence of Actinoalloteichus fjordicus DSM 46855 (=ADI127-17), type strain of the new species Actinoalloteichus fjordicus.</title>
        <authorList>
            <person name="Ruckert C."/>
            <person name="Nouioui I."/>
            <person name="Willmese J."/>
            <person name="van Wezel G."/>
            <person name="Klenk H.-P."/>
            <person name="Kalinowski J."/>
            <person name="Zotchev S.B."/>
        </authorList>
    </citation>
    <scope>NUCLEOTIDE SEQUENCE [LARGE SCALE GENOMIC DNA]</scope>
    <source>
        <strain evidence="3">ADI127-7</strain>
    </source>
</reference>
<accession>A0AAC9L7P2</accession>
<dbReference type="RefSeq" id="WP_157433936.1">
    <property type="nucleotide sequence ID" value="NZ_CP016076.1"/>
</dbReference>
<feature type="region of interest" description="Disordered" evidence="1">
    <location>
        <begin position="142"/>
        <end position="212"/>
    </location>
</feature>
<dbReference type="AlphaFoldDB" id="A0AAC9L7P2"/>
<dbReference type="KEGG" id="acad:UA74_01665"/>
<sequence>MRRVEQTVRNGLGAGRPSRGRLIPAALAAGLALVVSGCSAGQITQTSRKEPVINGINGDVGDMAVRDAQLLFPVGEDHFYPAGSSIPLSMTLVNTGRTTDRLVEITSPSAALVEVEGDTEIPGGTTVVATVDPADWTDAQRRLAEQEEQGSTSPSTVEVDPENGDVEGDAAGTEGDDAAGDDAAGADTEGDDATDDATSTSTPSSQANAQNRLPLEDDVITVTLTDLINDLQPGINLEIVFVFENAGPISLQVPMGAPSEPRANTQDDQH</sequence>
<evidence type="ECO:0000256" key="1">
    <source>
        <dbReference type="SAM" id="MobiDB-lite"/>
    </source>
</evidence>
<evidence type="ECO:0000313" key="3">
    <source>
        <dbReference type="Proteomes" id="UP000185511"/>
    </source>
</evidence>
<name>A0AAC9L7P2_9PSEU</name>
<feature type="compositionally biased region" description="Acidic residues" evidence="1">
    <location>
        <begin position="159"/>
        <end position="180"/>
    </location>
</feature>
<gene>
    <name evidence="2" type="ORF">UA74_01665</name>
</gene>
<dbReference type="Gene3D" id="2.60.40.1890">
    <property type="entry name" value="PCu(A)C copper chaperone"/>
    <property type="match status" value="1"/>
</dbReference>
<evidence type="ECO:0000313" key="2">
    <source>
        <dbReference type="EMBL" id="APU12421.1"/>
    </source>
</evidence>
<dbReference type="EMBL" id="CP016076">
    <property type="protein sequence ID" value="APU12421.1"/>
    <property type="molecule type" value="Genomic_DNA"/>
</dbReference>
<protein>
    <submittedName>
        <fullName evidence="2">Uncharacterized protein</fullName>
    </submittedName>
</protein>
<dbReference type="InterPro" id="IPR036182">
    <property type="entry name" value="PCuAC_sf"/>
</dbReference>
<proteinExistence type="predicted"/>
<keyword evidence="3" id="KW-1185">Reference proteome</keyword>
<organism evidence="2 3">
    <name type="scientific">Actinoalloteichus fjordicus</name>
    <dbReference type="NCBI Taxonomy" id="1612552"/>
    <lineage>
        <taxon>Bacteria</taxon>
        <taxon>Bacillati</taxon>
        <taxon>Actinomycetota</taxon>
        <taxon>Actinomycetes</taxon>
        <taxon>Pseudonocardiales</taxon>
        <taxon>Pseudonocardiaceae</taxon>
        <taxon>Actinoalloteichus</taxon>
    </lineage>
</organism>
<dbReference type="Proteomes" id="UP000185511">
    <property type="component" value="Chromosome"/>
</dbReference>